<protein>
    <submittedName>
        <fullName evidence="1">Uncharacterized protein</fullName>
    </submittedName>
</protein>
<reference evidence="1 2" key="1">
    <citation type="journal article" date="2015" name="Nature">
        <title>rRNA introns, odd ribosomes, and small enigmatic genomes across a large radiation of phyla.</title>
        <authorList>
            <person name="Brown C.T."/>
            <person name="Hug L.A."/>
            <person name="Thomas B.C."/>
            <person name="Sharon I."/>
            <person name="Castelle C.J."/>
            <person name="Singh A."/>
            <person name="Wilkins M.J."/>
            <person name="Williams K.H."/>
            <person name="Banfield J.F."/>
        </authorList>
    </citation>
    <scope>NUCLEOTIDE SEQUENCE [LARGE SCALE GENOMIC DNA]</scope>
</reference>
<evidence type="ECO:0000313" key="1">
    <source>
        <dbReference type="EMBL" id="KKT46602.1"/>
    </source>
</evidence>
<accession>A0A0G1JRS6</accession>
<proteinExistence type="predicted"/>
<name>A0A0G1JRS6_9BACT</name>
<gene>
    <name evidence="1" type="ORF">UW35_C0011G0013</name>
</gene>
<evidence type="ECO:0000313" key="2">
    <source>
        <dbReference type="Proteomes" id="UP000033861"/>
    </source>
</evidence>
<dbReference type="AlphaFoldDB" id="A0A0G1JRS6"/>
<sequence>MRDRTVVNYVNKRVGFSSDFGGDKTTVEHPDLTSISFNSRGRGGDSSELFGDELVTAGNQYSEDKYK</sequence>
<comment type="caution">
    <text evidence="1">The sequence shown here is derived from an EMBL/GenBank/DDBJ whole genome shotgun (WGS) entry which is preliminary data.</text>
</comment>
<dbReference type="Proteomes" id="UP000033861">
    <property type="component" value="Unassembled WGS sequence"/>
</dbReference>
<dbReference type="EMBL" id="LCHZ01000011">
    <property type="protein sequence ID" value="KKT46602.1"/>
    <property type="molecule type" value="Genomic_DNA"/>
</dbReference>
<organism evidence="1 2">
    <name type="scientific">Candidatus Collierbacteria bacterium GW2011_GWF2_44_15</name>
    <dbReference type="NCBI Taxonomy" id="1618404"/>
    <lineage>
        <taxon>Bacteria</taxon>
        <taxon>Candidatus Collieribacteriota</taxon>
    </lineage>
</organism>